<evidence type="ECO:0000313" key="3">
    <source>
        <dbReference type="Proteomes" id="UP001054252"/>
    </source>
</evidence>
<dbReference type="EMBL" id="BPVZ01000074">
    <property type="protein sequence ID" value="GKV27236.1"/>
    <property type="molecule type" value="Genomic_DNA"/>
</dbReference>
<protein>
    <submittedName>
        <fullName evidence="2">Uncharacterized protein</fullName>
    </submittedName>
</protein>
<keyword evidence="3" id="KW-1185">Reference proteome</keyword>
<dbReference type="Proteomes" id="UP001054252">
    <property type="component" value="Unassembled WGS sequence"/>
</dbReference>
<name>A0AAV5KS15_9ROSI</name>
<feature type="region of interest" description="Disordered" evidence="1">
    <location>
        <begin position="56"/>
        <end position="82"/>
    </location>
</feature>
<evidence type="ECO:0000256" key="1">
    <source>
        <dbReference type="SAM" id="MobiDB-lite"/>
    </source>
</evidence>
<proteinExistence type="predicted"/>
<dbReference type="AlphaFoldDB" id="A0AAV5KS15"/>
<gene>
    <name evidence="2" type="ORF">SLEP1_g36429</name>
</gene>
<evidence type="ECO:0000313" key="2">
    <source>
        <dbReference type="EMBL" id="GKV27236.1"/>
    </source>
</evidence>
<accession>A0AAV5KS15</accession>
<reference evidence="2 3" key="1">
    <citation type="journal article" date="2021" name="Commun. Biol.">
        <title>The genome of Shorea leprosula (Dipterocarpaceae) highlights the ecological relevance of drought in aseasonal tropical rainforests.</title>
        <authorList>
            <person name="Ng K.K.S."/>
            <person name="Kobayashi M.J."/>
            <person name="Fawcett J.A."/>
            <person name="Hatakeyama M."/>
            <person name="Paape T."/>
            <person name="Ng C.H."/>
            <person name="Ang C.C."/>
            <person name="Tnah L.H."/>
            <person name="Lee C.T."/>
            <person name="Nishiyama T."/>
            <person name="Sese J."/>
            <person name="O'Brien M.J."/>
            <person name="Copetti D."/>
            <person name="Mohd Noor M.I."/>
            <person name="Ong R.C."/>
            <person name="Putra M."/>
            <person name="Sireger I.Z."/>
            <person name="Indrioko S."/>
            <person name="Kosugi Y."/>
            <person name="Izuno A."/>
            <person name="Isagi Y."/>
            <person name="Lee S.L."/>
            <person name="Shimizu K.K."/>
        </authorList>
    </citation>
    <scope>NUCLEOTIDE SEQUENCE [LARGE SCALE GENOMIC DNA]</scope>
    <source>
        <strain evidence="2">214</strain>
    </source>
</reference>
<sequence length="95" mass="11127">MIQTAKCALWFSSQETIKITPSHSSCRPLLPSPFLFWLSHYHFYYTPHSLIQTTNSKNKTQRLKKMYPKEKVRPEQDEDDSGLVQFLESFSSQAN</sequence>
<organism evidence="2 3">
    <name type="scientific">Rubroshorea leprosula</name>
    <dbReference type="NCBI Taxonomy" id="152421"/>
    <lineage>
        <taxon>Eukaryota</taxon>
        <taxon>Viridiplantae</taxon>
        <taxon>Streptophyta</taxon>
        <taxon>Embryophyta</taxon>
        <taxon>Tracheophyta</taxon>
        <taxon>Spermatophyta</taxon>
        <taxon>Magnoliopsida</taxon>
        <taxon>eudicotyledons</taxon>
        <taxon>Gunneridae</taxon>
        <taxon>Pentapetalae</taxon>
        <taxon>rosids</taxon>
        <taxon>malvids</taxon>
        <taxon>Malvales</taxon>
        <taxon>Dipterocarpaceae</taxon>
        <taxon>Rubroshorea</taxon>
    </lineage>
</organism>
<comment type="caution">
    <text evidence="2">The sequence shown here is derived from an EMBL/GenBank/DDBJ whole genome shotgun (WGS) entry which is preliminary data.</text>
</comment>